<sequence>MNKRKLKRFSKRWLPNVGFMDLTVTMPILFLLGVCFLLGKGLVFGLEGNEPHLIPLSQNTFVGWVLIFFSLDTLTPPIIKKWRENKLKAFRQFIIDRIKSPKLGQEI</sequence>
<accession>A0A0F9T6B7</accession>
<protein>
    <submittedName>
        <fullName evidence="2">Uncharacterized protein</fullName>
    </submittedName>
</protein>
<name>A0A0F9T6B7_9ZZZZ</name>
<reference evidence="2" key="1">
    <citation type="journal article" date="2015" name="Nature">
        <title>Complex archaea that bridge the gap between prokaryotes and eukaryotes.</title>
        <authorList>
            <person name="Spang A."/>
            <person name="Saw J.H."/>
            <person name="Jorgensen S.L."/>
            <person name="Zaremba-Niedzwiedzka K."/>
            <person name="Martijn J."/>
            <person name="Lind A.E."/>
            <person name="van Eijk R."/>
            <person name="Schleper C."/>
            <person name="Guy L."/>
            <person name="Ettema T.J."/>
        </authorList>
    </citation>
    <scope>NUCLEOTIDE SEQUENCE</scope>
</reference>
<proteinExistence type="predicted"/>
<dbReference type="EMBL" id="LAZR01001445">
    <property type="protein sequence ID" value="KKN44526.1"/>
    <property type="molecule type" value="Genomic_DNA"/>
</dbReference>
<keyword evidence="1" id="KW-0472">Membrane</keyword>
<comment type="caution">
    <text evidence="2">The sequence shown here is derived from an EMBL/GenBank/DDBJ whole genome shotgun (WGS) entry which is preliminary data.</text>
</comment>
<feature type="transmembrane region" description="Helical" evidence="1">
    <location>
        <begin position="61"/>
        <end position="79"/>
    </location>
</feature>
<evidence type="ECO:0000313" key="2">
    <source>
        <dbReference type="EMBL" id="KKN44526.1"/>
    </source>
</evidence>
<keyword evidence="1" id="KW-1133">Transmembrane helix</keyword>
<organism evidence="2">
    <name type="scientific">marine sediment metagenome</name>
    <dbReference type="NCBI Taxonomy" id="412755"/>
    <lineage>
        <taxon>unclassified sequences</taxon>
        <taxon>metagenomes</taxon>
        <taxon>ecological metagenomes</taxon>
    </lineage>
</organism>
<evidence type="ECO:0000256" key="1">
    <source>
        <dbReference type="SAM" id="Phobius"/>
    </source>
</evidence>
<gene>
    <name evidence="2" type="ORF">LCGC14_0692060</name>
</gene>
<dbReference type="AlphaFoldDB" id="A0A0F9T6B7"/>
<keyword evidence="1" id="KW-0812">Transmembrane</keyword>